<dbReference type="InterPro" id="IPR026015">
    <property type="entry name" value="ATP_synth_OSCP/delta_N_sf"/>
</dbReference>
<evidence type="ECO:0000256" key="4">
    <source>
        <dbReference type="ARBA" id="ARBA00023065"/>
    </source>
</evidence>
<keyword evidence="3 8" id="KW-0375">Hydrogen ion transport</keyword>
<comment type="similarity">
    <text evidence="8">Belongs to the ATPase delta chain family.</text>
</comment>
<keyword evidence="7 8" id="KW-0066">ATP synthesis</keyword>
<dbReference type="Proteomes" id="UP001344888">
    <property type="component" value="Unassembled WGS sequence"/>
</dbReference>
<evidence type="ECO:0000256" key="6">
    <source>
        <dbReference type="ARBA" id="ARBA00023196"/>
    </source>
</evidence>
<evidence type="ECO:0000256" key="7">
    <source>
        <dbReference type="ARBA" id="ARBA00023310"/>
    </source>
</evidence>
<name>A0AAW9NNW1_9BACL</name>
<dbReference type="EMBL" id="JARSFG010000006">
    <property type="protein sequence ID" value="MEC1177710.1"/>
    <property type="molecule type" value="Genomic_DNA"/>
</dbReference>
<evidence type="ECO:0000256" key="1">
    <source>
        <dbReference type="ARBA" id="ARBA00004370"/>
    </source>
</evidence>
<evidence type="ECO:0000313" key="9">
    <source>
        <dbReference type="EMBL" id="MEC1177710.1"/>
    </source>
</evidence>
<dbReference type="NCBIfam" id="NF004403">
    <property type="entry name" value="PRK05758.2-4"/>
    <property type="match status" value="1"/>
</dbReference>
<dbReference type="InterPro" id="IPR000711">
    <property type="entry name" value="ATPase_OSCP/dsu"/>
</dbReference>
<comment type="function">
    <text evidence="8">F(1)F(0) ATP synthase produces ATP from ADP in the presence of a proton or sodium gradient. F-type ATPases consist of two structural domains, F(1) containing the extramembraneous catalytic core and F(0) containing the membrane proton channel, linked together by a central stalk and a peripheral stalk. During catalysis, ATP synthesis in the catalytic domain of F(1) is coupled via a rotary mechanism of the central stalk subunits to proton translocation.</text>
</comment>
<dbReference type="InterPro" id="IPR020781">
    <property type="entry name" value="ATPase_OSCP/d_CS"/>
</dbReference>
<dbReference type="NCBIfam" id="TIGR01145">
    <property type="entry name" value="ATP_synt_delta"/>
    <property type="match status" value="1"/>
</dbReference>
<dbReference type="AlphaFoldDB" id="A0AAW9NNW1"/>
<evidence type="ECO:0000256" key="3">
    <source>
        <dbReference type="ARBA" id="ARBA00022781"/>
    </source>
</evidence>
<dbReference type="PRINTS" id="PR00125">
    <property type="entry name" value="ATPASEDELTA"/>
</dbReference>
<accession>A0AAW9NNW1</accession>
<proteinExistence type="inferred from homology"/>
<comment type="caution">
    <text evidence="9">The sequence shown here is derived from an EMBL/GenBank/DDBJ whole genome shotgun (WGS) entry which is preliminary data.</text>
</comment>
<keyword evidence="6 8" id="KW-0139">CF(1)</keyword>
<sequence length="176" mass="18660">MSQVAKRYAEALFQLAGKNQSIAEVSADLKELTAAIEATPALLELLKAPKISSAKKKEMLSEILVNANSAVVNTVQLLVDKQRISDIVAVAEEFQALATSAGGAAEATVYSTRALTEAENAEISAAFAKLVGKSKLEIKNIIEPSILGGIRVQIGNYIYDSTVASKLEGLKRTLVV</sequence>
<evidence type="ECO:0000313" key="10">
    <source>
        <dbReference type="Proteomes" id="UP001344888"/>
    </source>
</evidence>
<keyword evidence="4 8" id="KW-0406">Ion transport</keyword>
<dbReference type="GO" id="GO:0005886">
    <property type="term" value="C:plasma membrane"/>
    <property type="evidence" value="ECO:0007669"/>
    <property type="project" value="UniProtKB-SubCell"/>
</dbReference>
<dbReference type="GO" id="GO:0046933">
    <property type="term" value="F:proton-transporting ATP synthase activity, rotational mechanism"/>
    <property type="evidence" value="ECO:0007669"/>
    <property type="project" value="UniProtKB-UniRule"/>
</dbReference>
<keyword evidence="5 8" id="KW-0472">Membrane</keyword>
<keyword evidence="2 8" id="KW-0813">Transport</keyword>
<evidence type="ECO:0000256" key="8">
    <source>
        <dbReference type="HAMAP-Rule" id="MF_01416"/>
    </source>
</evidence>
<dbReference type="PROSITE" id="PS00389">
    <property type="entry name" value="ATPASE_DELTA"/>
    <property type="match status" value="1"/>
</dbReference>
<gene>
    <name evidence="8" type="primary">atpH</name>
    <name evidence="9" type="ORF">P9B03_04375</name>
</gene>
<keyword evidence="10" id="KW-1185">Reference proteome</keyword>
<dbReference type="HAMAP" id="MF_01416">
    <property type="entry name" value="ATP_synth_delta_bact"/>
    <property type="match status" value="1"/>
</dbReference>
<dbReference type="RefSeq" id="WP_326122162.1">
    <property type="nucleotide sequence ID" value="NZ_JARSFG010000006.1"/>
</dbReference>
<dbReference type="GO" id="GO:0045259">
    <property type="term" value="C:proton-transporting ATP synthase complex"/>
    <property type="evidence" value="ECO:0007669"/>
    <property type="project" value="UniProtKB-KW"/>
</dbReference>
<organism evidence="9 10">
    <name type="scientific">Metasolibacillus meyeri</name>
    <dbReference type="NCBI Taxonomy" id="1071052"/>
    <lineage>
        <taxon>Bacteria</taxon>
        <taxon>Bacillati</taxon>
        <taxon>Bacillota</taxon>
        <taxon>Bacilli</taxon>
        <taxon>Bacillales</taxon>
        <taxon>Caryophanaceae</taxon>
        <taxon>Metasolibacillus</taxon>
    </lineage>
</organism>
<comment type="function">
    <text evidence="8">This protein is part of the stalk that links CF(0) to CF(1). It either transmits conformational changes from CF(0) to CF(1) or is implicated in proton conduction.</text>
</comment>
<protein>
    <recommendedName>
        <fullName evidence="8">ATP synthase subunit delta</fullName>
    </recommendedName>
    <alternativeName>
        <fullName evidence="8">ATP synthase F(1) sector subunit delta</fullName>
    </alternativeName>
    <alternativeName>
        <fullName evidence="8">F-type ATPase subunit delta</fullName>
        <shortName evidence="8">F-ATPase subunit delta</shortName>
    </alternativeName>
</protein>
<dbReference type="Pfam" id="PF00213">
    <property type="entry name" value="OSCP"/>
    <property type="match status" value="1"/>
</dbReference>
<evidence type="ECO:0000256" key="5">
    <source>
        <dbReference type="ARBA" id="ARBA00023136"/>
    </source>
</evidence>
<dbReference type="Gene3D" id="1.10.520.20">
    <property type="entry name" value="N-terminal domain of the delta subunit of the F1F0-ATP synthase"/>
    <property type="match status" value="1"/>
</dbReference>
<comment type="subcellular location">
    <subcellularLocation>
        <location evidence="8">Cell membrane</location>
        <topology evidence="8">Peripheral membrane protein</topology>
    </subcellularLocation>
    <subcellularLocation>
        <location evidence="1">Membrane</location>
    </subcellularLocation>
</comment>
<dbReference type="SUPFAM" id="SSF47928">
    <property type="entry name" value="N-terminal domain of the delta subunit of the F1F0-ATP synthase"/>
    <property type="match status" value="1"/>
</dbReference>
<evidence type="ECO:0000256" key="2">
    <source>
        <dbReference type="ARBA" id="ARBA00022448"/>
    </source>
</evidence>
<keyword evidence="8" id="KW-1003">Cell membrane</keyword>
<dbReference type="PANTHER" id="PTHR11910">
    <property type="entry name" value="ATP SYNTHASE DELTA CHAIN"/>
    <property type="match status" value="1"/>
</dbReference>
<reference evidence="9 10" key="1">
    <citation type="submission" date="2023-03" db="EMBL/GenBank/DDBJ databases">
        <title>Bacillus Genome Sequencing.</title>
        <authorList>
            <person name="Dunlap C."/>
        </authorList>
    </citation>
    <scope>NUCLEOTIDE SEQUENCE [LARGE SCALE GENOMIC DNA]</scope>
    <source>
        <strain evidence="9 10">B-59205</strain>
    </source>
</reference>